<comment type="caution">
    <text evidence="18">The sequence shown here is derived from an EMBL/GenBank/DDBJ whole genome shotgun (WGS) entry which is preliminary data.</text>
</comment>
<evidence type="ECO:0000259" key="16">
    <source>
        <dbReference type="PROSITE" id="PS51002"/>
    </source>
</evidence>
<evidence type="ECO:0000256" key="13">
    <source>
        <dbReference type="ARBA" id="ARBA00023136"/>
    </source>
</evidence>
<reference evidence="19" key="1">
    <citation type="submission" date="2023-07" db="EMBL/GenBank/DDBJ databases">
        <title>Molecular identification of indigenous halophilic bacteria isolated from red sea cost, biodegradation of synthetic dyes and assessment of degraded metabolite toxicity.</title>
        <authorList>
            <person name="Chaieb K."/>
            <person name="Altayb H.N."/>
        </authorList>
    </citation>
    <scope>NUCLEOTIDE SEQUENCE [LARGE SCALE GENOMIC DNA]</scope>
    <source>
        <strain evidence="19">K20</strain>
    </source>
</reference>
<feature type="transmembrane region" description="Helical" evidence="15">
    <location>
        <begin position="147"/>
        <end position="164"/>
    </location>
</feature>
<evidence type="ECO:0000256" key="8">
    <source>
        <dbReference type="ARBA" id="ARBA00022692"/>
    </source>
</evidence>
<evidence type="ECO:0000256" key="1">
    <source>
        <dbReference type="ARBA" id="ARBA00002444"/>
    </source>
</evidence>
<organism evidence="18 19">
    <name type="scientific">Vibrio tritonius</name>
    <dbReference type="NCBI Taxonomy" id="1435069"/>
    <lineage>
        <taxon>Bacteria</taxon>
        <taxon>Pseudomonadati</taxon>
        <taxon>Pseudomonadota</taxon>
        <taxon>Gammaproteobacteria</taxon>
        <taxon>Vibrionales</taxon>
        <taxon>Vibrionaceae</taxon>
        <taxon>Vibrio</taxon>
    </lineage>
</organism>
<dbReference type="Pfam" id="PF00033">
    <property type="entry name" value="Cytochrome_B"/>
    <property type="match status" value="1"/>
</dbReference>
<dbReference type="Pfam" id="PF00032">
    <property type="entry name" value="Cytochrom_B_C"/>
    <property type="match status" value="1"/>
</dbReference>
<dbReference type="Proteomes" id="UP001199044">
    <property type="component" value="Unassembled WGS sequence"/>
</dbReference>
<feature type="transmembrane region" description="Helical" evidence="15">
    <location>
        <begin position="34"/>
        <end position="57"/>
    </location>
</feature>
<dbReference type="InterPro" id="IPR048259">
    <property type="entry name" value="Cytochrome_b_N_euk/bac"/>
</dbReference>
<evidence type="ECO:0000256" key="9">
    <source>
        <dbReference type="ARBA" id="ARBA00022723"/>
    </source>
</evidence>
<keyword evidence="13 15" id="KW-0472">Membrane</keyword>
<feature type="domain" description="Cytochrome b/b6 N-terminal region profile" evidence="16">
    <location>
        <begin position="5"/>
        <end position="217"/>
    </location>
</feature>
<feature type="transmembrane region" description="Helical" evidence="15">
    <location>
        <begin position="83"/>
        <end position="103"/>
    </location>
</feature>
<evidence type="ECO:0000256" key="4">
    <source>
        <dbReference type="ARBA" id="ARBA00013531"/>
    </source>
</evidence>
<evidence type="ECO:0000259" key="17">
    <source>
        <dbReference type="PROSITE" id="PS51003"/>
    </source>
</evidence>
<keyword evidence="10 14" id="KW-0249">Electron transport</keyword>
<protein>
    <recommendedName>
        <fullName evidence="4 14">Cytochrome b</fullName>
    </recommendedName>
</protein>
<dbReference type="InterPro" id="IPR036150">
    <property type="entry name" value="Cyt_b/b6_C_sf"/>
</dbReference>
<evidence type="ECO:0000256" key="11">
    <source>
        <dbReference type="ARBA" id="ARBA00022989"/>
    </source>
</evidence>
<dbReference type="PANTHER" id="PTHR19271">
    <property type="entry name" value="CYTOCHROME B"/>
    <property type="match status" value="1"/>
</dbReference>
<dbReference type="RefSeq" id="WP_225251735.1">
    <property type="nucleotide sequence ID" value="NZ_JAIWIU010000160.1"/>
</dbReference>
<evidence type="ECO:0000256" key="15">
    <source>
        <dbReference type="SAM" id="Phobius"/>
    </source>
</evidence>
<dbReference type="InterPro" id="IPR016174">
    <property type="entry name" value="Di-haem_cyt_TM"/>
</dbReference>
<dbReference type="CDD" id="cd00284">
    <property type="entry name" value="Cytochrome_b_N"/>
    <property type="match status" value="1"/>
</dbReference>
<keyword evidence="12" id="KW-0408">Iron</keyword>
<comment type="subcellular location">
    <subcellularLocation>
        <location evidence="2">Membrane</location>
        <topology evidence="2">Multi-pass membrane protein</topology>
    </subcellularLocation>
</comment>
<dbReference type="PANTHER" id="PTHR19271:SF16">
    <property type="entry name" value="CYTOCHROME B"/>
    <property type="match status" value="1"/>
</dbReference>
<sequence length="420" mass="48247">MSSRLVNWIDARLPIKEAFRKHASQYPIPRNINIWWLFGSLSLLILVNQILTGLWLAMSYQPTVEQAFASIQEIMRNVEYGWLLRYLHVVGASAFFIVIYLHIFRGLLYGSYQKPRELVWLIGMAAFLVMMAEAFMGYLLPWGQMSYWGAQVITSLFSAVPVVGDSLANWIRGDFVVSGITLSRFFAFHVIGLPLILLLLVYLHIIALHQVGSNNPDGIETKLPKGTVQEPSRFTFHSSYTKDHDIVDCVPFYPYGVVKDLFGIGVFLILFSYILFFHPGLDGYFLEATNYVPADPMQTPEHIAPLWYFTPFYAVLRAVPDKLFGVFAMLMAVILLFFLPWIDRCSVRSFRYRSRLHRGNLLLFVVSFIALGILGSLPVTTLNTVLARIFSLCYFMFYVLLFFYSKREKTTPLPKRVTMK</sequence>
<feature type="transmembrane region" description="Helical" evidence="15">
    <location>
        <begin position="118"/>
        <end position="140"/>
    </location>
</feature>
<keyword evidence="5 14" id="KW-0813">Transport</keyword>
<dbReference type="SUPFAM" id="SSF81648">
    <property type="entry name" value="a domain/subunit of cytochrome bc1 complex (Ubiquinol-cytochrome c reductase)"/>
    <property type="match status" value="1"/>
</dbReference>
<comment type="subunit">
    <text evidence="3 14">The main subunits of complex b-c1 are: cytochrome b, cytochrome c1 and the Rieske protein.</text>
</comment>
<evidence type="ECO:0000256" key="10">
    <source>
        <dbReference type="ARBA" id="ARBA00022982"/>
    </source>
</evidence>
<accession>A0ABS7YTE1</accession>
<comment type="similarity">
    <text evidence="14">Belongs to the cytochrome b family.</text>
</comment>
<evidence type="ECO:0000256" key="3">
    <source>
        <dbReference type="ARBA" id="ARBA00011649"/>
    </source>
</evidence>
<evidence type="ECO:0000256" key="6">
    <source>
        <dbReference type="ARBA" id="ARBA00022617"/>
    </source>
</evidence>
<keyword evidence="19" id="KW-1185">Reference proteome</keyword>
<dbReference type="InterPro" id="IPR005798">
    <property type="entry name" value="Cyt_b/b6_C"/>
</dbReference>
<feature type="transmembrane region" description="Helical" evidence="15">
    <location>
        <begin position="184"/>
        <end position="205"/>
    </location>
</feature>
<feature type="transmembrane region" description="Helical" evidence="15">
    <location>
        <begin position="385"/>
        <end position="405"/>
    </location>
</feature>
<evidence type="ECO:0000313" key="19">
    <source>
        <dbReference type="Proteomes" id="UP001199044"/>
    </source>
</evidence>
<evidence type="ECO:0000256" key="7">
    <source>
        <dbReference type="ARBA" id="ARBA00022660"/>
    </source>
</evidence>
<evidence type="ECO:0000256" key="12">
    <source>
        <dbReference type="ARBA" id="ARBA00023004"/>
    </source>
</evidence>
<keyword evidence="8 14" id="KW-0812">Transmembrane</keyword>
<dbReference type="PROSITE" id="PS51002">
    <property type="entry name" value="CYTB_NTER"/>
    <property type="match status" value="1"/>
</dbReference>
<feature type="transmembrane region" description="Helical" evidence="15">
    <location>
        <begin position="261"/>
        <end position="281"/>
    </location>
</feature>
<comment type="cofactor">
    <cofactor evidence="14">
        <name>heme b</name>
        <dbReference type="ChEBI" id="CHEBI:60344"/>
    </cofactor>
    <text evidence="14">Binds 2 heme groups non-covalently.</text>
</comment>
<dbReference type="PIRSF" id="PIRSF038885">
    <property type="entry name" value="COB"/>
    <property type="match status" value="1"/>
</dbReference>
<dbReference type="PROSITE" id="PS51003">
    <property type="entry name" value="CYTB_CTER"/>
    <property type="match status" value="1"/>
</dbReference>
<evidence type="ECO:0000313" key="18">
    <source>
        <dbReference type="EMBL" id="MCA2018247.1"/>
    </source>
</evidence>
<comment type="function">
    <text evidence="1 14">Component of the ubiquinol-cytochrome c reductase complex (complex III or cytochrome b-c1 complex), which is a respiratory chain that generates an electrochemical potential coupled to ATP synthesis.</text>
</comment>
<keyword evidence="9" id="KW-0479">Metal-binding</keyword>
<keyword evidence="7 14" id="KW-0679">Respiratory chain</keyword>
<feature type="transmembrane region" description="Helical" evidence="15">
    <location>
        <begin position="323"/>
        <end position="341"/>
    </location>
</feature>
<keyword evidence="6 14" id="KW-0349">Heme</keyword>
<dbReference type="InterPro" id="IPR005797">
    <property type="entry name" value="Cyt_b/b6_N"/>
</dbReference>
<dbReference type="EMBL" id="JAIWIU010000160">
    <property type="protein sequence ID" value="MCA2018247.1"/>
    <property type="molecule type" value="Genomic_DNA"/>
</dbReference>
<keyword evidence="11 15" id="KW-1133">Transmembrane helix</keyword>
<feature type="transmembrane region" description="Helical" evidence="15">
    <location>
        <begin position="361"/>
        <end position="379"/>
    </location>
</feature>
<proteinExistence type="inferred from homology"/>
<dbReference type="InterPro" id="IPR030689">
    <property type="entry name" value="Cytochrome_b"/>
</dbReference>
<evidence type="ECO:0000256" key="5">
    <source>
        <dbReference type="ARBA" id="ARBA00022448"/>
    </source>
</evidence>
<dbReference type="InterPro" id="IPR027387">
    <property type="entry name" value="Cytb/b6-like_sf"/>
</dbReference>
<feature type="domain" description="Cytochrome b/b6 C-terminal region profile" evidence="17">
    <location>
        <begin position="242"/>
        <end position="415"/>
    </location>
</feature>
<gene>
    <name evidence="18" type="ORF">LDJ79_19155</name>
</gene>
<evidence type="ECO:0000256" key="14">
    <source>
        <dbReference type="RuleBase" id="RU003385"/>
    </source>
</evidence>
<evidence type="ECO:0000256" key="2">
    <source>
        <dbReference type="ARBA" id="ARBA00004141"/>
    </source>
</evidence>
<dbReference type="Gene3D" id="1.20.810.10">
    <property type="entry name" value="Cytochrome Bc1 Complex, Chain C"/>
    <property type="match status" value="1"/>
</dbReference>
<name>A0ABS7YTE1_9VIBR</name>
<dbReference type="SUPFAM" id="SSF81342">
    <property type="entry name" value="Transmembrane di-heme cytochromes"/>
    <property type="match status" value="1"/>
</dbReference>